<reference evidence="1" key="1">
    <citation type="journal article" date="2023" name="Genome Biol. Evol.">
        <title>Long-read-based Genome Assembly of Drosophila gunungcola Reveals Fewer Chemosensory Genes in Flower-breeding Species.</title>
        <authorList>
            <person name="Negi A."/>
            <person name="Liao B.Y."/>
            <person name="Yeh S.D."/>
        </authorList>
    </citation>
    <scope>NUCLEOTIDE SEQUENCE</scope>
    <source>
        <strain evidence="1">Sukarami</strain>
    </source>
</reference>
<accession>A0A9P9YVH4</accession>
<proteinExistence type="predicted"/>
<dbReference type="Proteomes" id="UP001059596">
    <property type="component" value="Unassembled WGS sequence"/>
</dbReference>
<name>A0A9P9YVH4_9MUSC</name>
<gene>
    <name evidence="1" type="ORF">M5D96_004983</name>
</gene>
<evidence type="ECO:0000313" key="1">
    <source>
        <dbReference type="EMBL" id="KAI8043650.1"/>
    </source>
</evidence>
<dbReference type="AlphaFoldDB" id="A0A9P9YVH4"/>
<comment type="caution">
    <text evidence="1">The sequence shown here is derived from an EMBL/GenBank/DDBJ whole genome shotgun (WGS) entry which is preliminary data.</text>
</comment>
<feature type="non-terminal residue" evidence="1">
    <location>
        <position position="46"/>
    </location>
</feature>
<organism evidence="1 2">
    <name type="scientific">Drosophila gunungcola</name>
    <name type="common">fruit fly</name>
    <dbReference type="NCBI Taxonomy" id="103775"/>
    <lineage>
        <taxon>Eukaryota</taxon>
        <taxon>Metazoa</taxon>
        <taxon>Ecdysozoa</taxon>
        <taxon>Arthropoda</taxon>
        <taxon>Hexapoda</taxon>
        <taxon>Insecta</taxon>
        <taxon>Pterygota</taxon>
        <taxon>Neoptera</taxon>
        <taxon>Endopterygota</taxon>
        <taxon>Diptera</taxon>
        <taxon>Brachycera</taxon>
        <taxon>Muscomorpha</taxon>
        <taxon>Ephydroidea</taxon>
        <taxon>Drosophilidae</taxon>
        <taxon>Drosophila</taxon>
        <taxon>Sophophora</taxon>
    </lineage>
</organism>
<dbReference type="EMBL" id="JAMKOV010000002">
    <property type="protein sequence ID" value="KAI8043650.1"/>
    <property type="molecule type" value="Genomic_DNA"/>
</dbReference>
<sequence length="46" mass="5232">GGQRASLICGLVKAAPCRRPSKLNPPKPSHRNPWLHMKKKSRRLIF</sequence>
<keyword evidence="2" id="KW-1185">Reference proteome</keyword>
<protein>
    <submittedName>
        <fullName evidence="1">Uncharacterized protein</fullName>
    </submittedName>
</protein>
<evidence type="ECO:0000313" key="2">
    <source>
        <dbReference type="Proteomes" id="UP001059596"/>
    </source>
</evidence>